<dbReference type="InterPro" id="IPR025961">
    <property type="entry name" value="Metal_resist"/>
</dbReference>
<dbReference type="Proteomes" id="UP000530564">
    <property type="component" value="Unassembled WGS sequence"/>
</dbReference>
<dbReference type="Gene3D" id="1.20.120.1490">
    <property type="match status" value="1"/>
</dbReference>
<evidence type="ECO:0000313" key="1">
    <source>
        <dbReference type="EMBL" id="MBB3890148.1"/>
    </source>
</evidence>
<protein>
    <submittedName>
        <fullName evidence="1">Spy/CpxP family protein refolding chaperone</fullName>
    </submittedName>
</protein>
<gene>
    <name evidence="1" type="ORF">GGQ61_000845</name>
</gene>
<reference evidence="1 2" key="1">
    <citation type="submission" date="2020-08" db="EMBL/GenBank/DDBJ databases">
        <title>Genomic Encyclopedia of Type Strains, Phase IV (KMG-IV): sequencing the most valuable type-strain genomes for metagenomic binning, comparative biology and taxonomic classification.</title>
        <authorList>
            <person name="Goeker M."/>
        </authorList>
    </citation>
    <scope>NUCLEOTIDE SEQUENCE [LARGE SCALE GENOMIC DNA]</scope>
    <source>
        <strain evidence="1 2">DSM 21793</strain>
    </source>
</reference>
<name>A0A839ZVR3_9CAUL</name>
<sequence>MSGLRGAILTVLLAALAAGLGAWGGATYVLNAKQEPSLHEFMHEKLSLSDEQGRQLQALEREFSITRSAREAELRMANAELAGAINAKHEYSPEVRTAIEHFHDVMGELQKETVVHILQMRAILTPEQAAIFDRRVSEALTEDAK</sequence>
<dbReference type="Pfam" id="PF13801">
    <property type="entry name" value="Metal_resist"/>
    <property type="match status" value="1"/>
</dbReference>
<comment type="caution">
    <text evidence="1">The sequence shown here is derived from an EMBL/GenBank/DDBJ whole genome shotgun (WGS) entry which is preliminary data.</text>
</comment>
<dbReference type="RefSeq" id="WP_183770013.1">
    <property type="nucleotide sequence ID" value="NZ_JACIDK010000001.1"/>
</dbReference>
<proteinExistence type="predicted"/>
<organism evidence="1 2">
    <name type="scientific">Phenylobacterium haematophilum</name>
    <dbReference type="NCBI Taxonomy" id="98513"/>
    <lineage>
        <taxon>Bacteria</taxon>
        <taxon>Pseudomonadati</taxon>
        <taxon>Pseudomonadota</taxon>
        <taxon>Alphaproteobacteria</taxon>
        <taxon>Caulobacterales</taxon>
        <taxon>Caulobacteraceae</taxon>
        <taxon>Phenylobacterium</taxon>
    </lineage>
</organism>
<evidence type="ECO:0000313" key="2">
    <source>
        <dbReference type="Proteomes" id="UP000530564"/>
    </source>
</evidence>
<keyword evidence="2" id="KW-1185">Reference proteome</keyword>
<dbReference type="AlphaFoldDB" id="A0A839ZVR3"/>
<dbReference type="EMBL" id="JACIDK010000001">
    <property type="protein sequence ID" value="MBB3890148.1"/>
    <property type="molecule type" value="Genomic_DNA"/>
</dbReference>
<accession>A0A839ZVR3</accession>